<organism evidence="1 2">
    <name type="scientific">Corynebacterium mastitidis</name>
    <dbReference type="NCBI Taxonomy" id="161890"/>
    <lineage>
        <taxon>Bacteria</taxon>
        <taxon>Bacillati</taxon>
        <taxon>Actinomycetota</taxon>
        <taxon>Actinomycetes</taxon>
        <taxon>Mycobacteriales</taxon>
        <taxon>Corynebacteriaceae</taxon>
        <taxon>Corynebacterium</taxon>
    </lineage>
</organism>
<keyword evidence="2" id="KW-1185">Reference proteome</keyword>
<accession>A0ABU8P0X6</accession>
<comment type="caution">
    <text evidence="1">The sequence shown here is derived from an EMBL/GenBank/DDBJ whole genome shotgun (WGS) entry which is preliminary data.</text>
</comment>
<dbReference type="EMBL" id="JBAHVJ010000014">
    <property type="protein sequence ID" value="MEJ4100924.1"/>
    <property type="molecule type" value="Genomic_DNA"/>
</dbReference>
<evidence type="ECO:0000313" key="1">
    <source>
        <dbReference type="EMBL" id="MEJ4100924.1"/>
    </source>
</evidence>
<proteinExistence type="predicted"/>
<evidence type="ECO:0008006" key="3">
    <source>
        <dbReference type="Google" id="ProtNLM"/>
    </source>
</evidence>
<evidence type="ECO:0000313" key="2">
    <source>
        <dbReference type="Proteomes" id="UP001359781"/>
    </source>
</evidence>
<dbReference type="RefSeq" id="WP_337889061.1">
    <property type="nucleotide sequence ID" value="NZ_JBAHVI010000001.1"/>
</dbReference>
<protein>
    <recommendedName>
        <fullName evidence="3">PIN domain-containing protein</fullName>
    </recommendedName>
</protein>
<dbReference type="Proteomes" id="UP001359781">
    <property type="component" value="Unassembled WGS sequence"/>
</dbReference>
<reference evidence="1 2" key="1">
    <citation type="submission" date="2024-02" db="EMBL/GenBank/DDBJ databases">
        <title>Whole genome sequencing and characterization of Corynebacterium isolated from the ocular surface of dry eye disease sufferers.</title>
        <authorList>
            <person name="Naqvi M."/>
        </authorList>
    </citation>
    <scope>NUCLEOTIDE SEQUENCE [LARGE SCALE GENOMIC DNA]</scope>
    <source>
        <strain evidence="1 2">PCRF</strain>
    </source>
</reference>
<name>A0ABU8P0X6_9CORY</name>
<gene>
    <name evidence="1" type="ORF">V5S96_11235</name>
</gene>
<sequence>MEIRLLPDANIWASATLHSWFGVMAKESWGLWVFYWTEDIMAEAVRARRCRFPRSHSRQIEDVRDRLLPVLGKHKITNYPHDDSVLWYPDIGDAHVHSAAVAAGIDEIVSDNAQDFRGIRSDLVARPYRVYTADEWLMRAGVHSPRVVDRAIRAQWRYWVSRGRESELCQRLLRAGCPRFSGYVESRLPPFSSG</sequence>